<feature type="domain" description="SET" evidence="1">
    <location>
        <begin position="1"/>
        <end position="151"/>
    </location>
</feature>
<dbReference type="InParanoid" id="A0A2P5HY64"/>
<gene>
    <name evidence="2" type="ORF">DHEL01_v206421</name>
</gene>
<dbReference type="STRING" id="158607.A0A2P5HY64"/>
<dbReference type="InterPro" id="IPR046341">
    <property type="entry name" value="SET_dom_sf"/>
</dbReference>
<organism evidence="2 3">
    <name type="scientific">Diaporthe helianthi</name>
    <dbReference type="NCBI Taxonomy" id="158607"/>
    <lineage>
        <taxon>Eukaryota</taxon>
        <taxon>Fungi</taxon>
        <taxon>Dikarya</taxon>
        <taxon>Ascomycota</taxon>
        <taxon>Pezizomycotina</taxon>
        <taxon>Sordariomycetes</taxon>
        <taxon>Sordariomycetidae</taxon>
        <taxon>Diaporthales</taxon>
        <taxon>Diaporthaceae</taxon>
        <taxon>Diaporthe</taxon>
    </lineage>
</organism>
<keyword evidence="3" id="KW-1185">Reference proteome</keyword>
<dbReference type="OrthoDB" id="265717at2759"/>
<dbReference type="SUPFAM" id="SSF82199">
    <property type="entry name" value="SET domain"/>
    <property type="match status" value="1"/>
</dbReference>
<dbReference type="InterPro" id="IPR053185">
    <property type="entry name" value="SET_domain_protein"/>
</dbReference>
<name>A0A2P5HY64_DIAHE</name>
<dbReference type="Proteomes" id="UP000094444">
    <property type="component" value="Unassembled WGS sequence"/>
</dbReference>
<evidence type="ECO:0000259" key="1">
    <source>
        <dbReference type="PROSITE" id="PS50280"/>
    </source>
</evidence>
<dbReference type="InterPro" id="IPR001214">
    <property type="entry name" value="SET_dom"/>
</dbReference>
<evidence type="ECO:0000313" key="2">
    <source>
        <dbReference type="EMBL" id="POS75192.1"/>
    </source>
</evidence>
<accession>A0A2P5HY64</accession>
<dbReference type="CDD" id="cd20071">
    <property type="entry name" value="SET_SMYD"/>
    <property type="match status" value="1"/>
</dbReference>
<protein>
    <recommendedName>
        <fullName evidence="1">SET domain-containing protein</fullName>
    </recommendedName>
</protein>
<dbReference type="PANTHER" id="PTHR47332">
    <property type="entry name" value="SET DOMAIN-CONTAINING PROTEIN 5"/>
    <property type="match status" value="1"/>
</dbReference>
<dbReference type="Gene3D" id="1.10.220.160">
    <property type="match status" value="1"/>
</dbReference>
<dbReference type="EMBL" id="MAVT02000519">
    <property type="protein sequence ID" value="POS75192.1"/>
    <property type="molecule type" value="Genomic_DNA"/>
</dbReference>
<dbReference type="AlphaFoldDB" id="A0A2P5HY64"/>
<dbReference type="PROSITE" id="PS50280">
    <property type="entry name" value="SET"/>
    <property type="match status" value="1"/>
</dbReference>
<reference evidence="2" key="1">
    <citation type="submission" date="2017-09" db="EMBL/GenBank/DDBJ databases">
        <title>Polyketide synthases of a Diaporthe helianthi virulent isolate.</title>
        <authorList>
            <person name="Baroncelli R."/>
        </authorList>
    </citation>
    <scope>NUCLEOTIDE SEQUENCE [LARGE SCALE GENOMIC DNA]</scope>
    <source>
        <strain evidence="2">7/96</strain>
    </source>
</reference>
<proteinExistence type="predicted"/>
<dbReference type="Pfam" id="PF00856">
    <property type="entry name" value="SET"/>
    <property type="match status" value="1"/>
</dbReference>
<comment type="caution">
    <text evidence="2">The sequence shown here is derived from an EMBL/GenBank/DDBJ whole genome shotgun (WGS) entry which is preliminary data.</text>
</comment>
<sequence length="330" mass="37454">MPSGTRILSEMPLITVPGTRKGRSLAESVTALCNQVLKVDINTHYVLLKLSKGFEYDQQTREAVQDYFQQTMPQHVLSWSVESFSSIFSFYQRHAVRLPGKHASGFFHRYGAINHSCSPNAQAYYDPVKERHQVQLVRDVKAGDQIFVSYISGIEFPRERRQTEILLEGHKFVCDCTLCTNQEANAILERVPTLYEGLSEFWEKAYSHGRPPQANSTLVPRNETMDALASAEELLGILRHPSVDVVGQPLSLALQFCIWLHRDLGNIKAAAAYARERLVLHVRLYGFDADDFLAYDDASKKLRILESELSRMEAGVPWGFCWEPMDLGEV</sequence>
<dbReference type="Gene3D" id="2.170.270.10">
    <property type="entry name" value="SET domain"/>
    <property type="match status" value="1"/>
</dbReference>
<dbReference type="PANTHER" id="PTHR47332:SF2">
    <property type="entry name" value="SET-6"/>
    <property type="match status" value="1"/>
</dbReference>
<evidence type="ECO:0000313" key="3">
    <source>
        <dbReference type="Proteomes" id="UP000094444"/>
    </source>
</evidence>